<feature type="region of interest" description="Disordered" evidence="6">
    <location>
        <begin position="399"/>
        <end position="462"/>
    </location>
</feature>
<dbReference type="GO" id="GO:0003713">
    <property type="term" value="F:transcription coactivator activity"/>
    <property type="evidence" value="ECO:0007669"/>
    <property type="project" value="TreeGrafter"/>
</dbReference>
<dbReference type="PANTHER" id="PTHR24058">
    <property type="entry name" value="DUAL SPECIFICITY PROTEIN KINASE"/>
    <property type="match status" value="1"/>
</dbReference>
<dbReference type="EMBL" id="CADEAL010004403">
    <property type="protein sequence ID" value="CAB1458862.1"/>
    <property type="molecule type" value="Genomic_DNA"/>
</dbReference>
<evidence type="ECO:0000256" key="2">
    <source>
        <dbReference type="ARBA" id="ARBA00022679"/>
    </source>
</evidence>
<dbReference type="SMART" id="SM00220">
    <property type="entry name" value="S_TKc"/>
    <property type="match status" value="1"/>
</dbReference>
<dbReference type="GO" id="GO:0046332">
    <property type="term" value="F:SMAD binding"/>
    <property type="evidence" value="ECO:0007669"/>
    <property type="project" value="TreeGrafter"/>
</dbReference>
<dbReference type="PANTHER" id="PTHR24058:SF53">
    <property type="entry name" value="HOMEODOMAIN-INTERACTING PROTEIN KINASE 2"/>
    <property type="match status" value="1"/>
</dbReference>
<dbReference type="GO" id="GO:0016605">
    <property type="term" value="C:PML body"/>
    <property type="evidence" value="ECO:0007669"/>
    <property type="project" value="TreeGrafter"/>
</dbReference>
<protein>
    <recommendedName>
        <fullName evidence="7">Protein kinase domain-containing protein</fullName>
    </recommendedName>
</protein>
<evidence type="ECO:0000256" key="5">
    <source>
        <dbReference type="ARBA" id="ARBA00022840"/>
    </source>
</evidence>
<evidence type="ECO:0000256" key="6">
    <source>
        <dbReference type="SAM" id="MobiDB-lite"/>
    </source>
</evidence>
<dbReference type="InterPro" id="IPR050494">
    <property type="entry name" value="Ser_Thr_dual-spec_kinase"/>
</dbReference>
<dbReference type="PROSITE" id="PS50011">
    <property type="entry name" value="PROTEIN_KINASE_DOM"/>
    <property type="match status" value="1"/>
</dbReference>
<evidence type="ECO:0000313" key="9">
    <source>
        <dbReference type="Proteomes" id="UP001153269"/>
    </source>
</evidence>
<evidence type="ECO:0000259" key="7">
    <source>
        <dbReference type="PROSITE" id="PS50011"/>
    </source>
</evidence>
<keyword evidence="2" id="KW-0808">Transferase</keyword>
<dbReference type="GO" id="GO:0045944">
    <property type="term" value="P:positive regulation of transcription by RNA polymerase II"/>
    <property type="evidence" value="ECO:0007669"/>
    <property type="project" value="TreeGrafter"/>
</dbReference>
<dbReference type="AlphaFoldDB" id="A0A9N7W105"/>
<evidence type="ECO:0000256" key="3">
    <source>
        <dbReference type="ARBA" id="ARBA00022741"/>
    </source>
</evidence>
<dbReference type="InterPro" id="IPR011009">
    <property type="entry name" value="Kinase-like_dom_sf"/>
</dbReference>
<evidence type="ECO:0000313" key="8">
    <source>
        <dbReference type="EMBL" id="CAB1458862.1"/>
    </source>
</evidence>
<gene>
    <name evidence="8" type="ORF">PLEPLA_LOCUS46696</name>
</gene>
<evidence type="ECO:0000256" key="1">
    <source>
        <dbReference type="ARBA" id="ARBA00022527"/>
    </source>
</evidence>
<keyword evidence="3" id="KW-0547">Nucleotide-binding</keyword>
<keyword evidence="4" id="KW-0418">Kinase</keyword>
<dbReference type="GO" id="GO:0042771">
    <property type="term" value="P:intrinsic apoptotic signaling pathway in response to DNA damage by p53 class mediator"/>
    <property type="evidence" value="ECO:0007669"/>
    <property type="project" value="TreeGrafter"/>
</dbReference>
<dbReference type="GO" id="GO:0004674">
    <property type="term" value="F:protein serine/threonine kinase activity"/>
    <property type="evidence" value="ECO:0007669"/>
    <property type="project" value="UniProtKB-KW"/>
</dbReference>
<dbReference type="InterPro" id="IPR008271">
    <property type="entry name" value="Ser/Thr_kinase_AS"/>
</dbReference>
<dbReference type="Proteomes" id="UP001153269">
    <property type="component" value="Unassembled WGS sequence"/>
</dbReference>
<dbReference type="Pfam" id="PF00069">
    <property type="entry name" value="Pkinase"/>
    <property type="match status" value="1"/>
</dbReference>
<comment type="caution">
    <text evidence="8">The sequence shown here is derived from an EMBL/GenBank/DDBJ whole genome shotgun (WGS) entry which is preliminary data.</text>
</comment>
<keyword evidence="1" id="KW-0723">Serine/threonine-protein kinase</keyword>
<accession>A0A9N7W105</accession>
<dbReference type="GO" id="GO:0003714">
    <property type="term" value="F:transcription corepressor activity"/>
    <property type="evidence" value="ECO:0007669"/>
    <property type="project" value="TreeGrafter"/>
</dbReference>
<evidence type="ECO:0000256" key="4">
    <source>
        <dbReference type="ARBA" id="ARBA00022777"/>
    </source>
</evidence>
<feature type="compositionally biased region" description="Polar residues" evidence="6">
    <location>
        <begin position="451"/>
        <end position="462"/>
    </location>
</feature>
<keyword evidence="5" id="KW-0067">ATP-binding</keyword>
<dbReference type="PROSITE" id="PS00108">
    <property type="entry name" value="PROTEIN_KINASE_ST"/>
    <property type="match status" value="1"/>
</dbReference>
<reference evidence="8" key="1">
    <citation type="submission" date="2020-03" db="EMBL/GenBank/DDBJ databases">
        <authorList>
            <person name="Weist P."/>
        </authorList>
    </citation>
    <scope>NUCLEOTIDE SEQUENCE</scope>
</reference>
<feature type="compositionally biased region" description="Basic and acidic residues" evidence="6">
    <location>
        <begin position="410"/>
        <end position="421"/>
    </location>
</feature>
<dbReference type="Gene3D" id="1.10.510.10">
    <property type="entry name" value="Transferase(Phosphotransferase) domain 1"/>
    <property type="match status" value="1"/>
</dbReference>
<feature type="domain" description="Protein kinase" evidence="7">
    <location>
        <begin position="1"/>
        <end position="278"/>
    </location>
</feature>
<dbReference type="GO" id="GO:0004713">
    <property type="term" value="F:protein tyrosine kinase activity"/>
    <property type="evidence" value="ECO:0007669"/>
    <property type="project" value="TreeGrafter"/>
</dbReference>
<dbReference type="SUPFAM" id="SSF56112">
    <property type="entry name" value="Protein kinase-like (PK-like)"/>
    <property type="match status" value="1"/>
</dbReference>
<dbReference type="GO" id="GO:0005524">
    <property type="term" value="F:ATP binding"/>
    <property type="evidence" value="ECO:0007669"/>
    <property type="project" value="UniProtKB-KW"/>
</dbReference>
<name>A0A9N7W105_PLEPL</name>
<organism evidence="8 9">
    <name type="scientific">Pleuronectes platessa</name>
    <name type="common">European plaice</name>
    <dbReference type="NCBI Taxonomy" id="8262"/>
    <lineage>
        <taxon>Eukaryota</taxon>
        <taxon>Metazoa</taxon>
        <taxon>Chordata</taxon>
        <taxon>Craniata</taxon>
        <taxon>Vertebrata</taxon>
        <taxon>Euteleostomi</taxon>
        <taxon>Actinopterygii</taxon>
        <taxon>Neopterygii</taxon>
        <taxon>Teleostei</taxon>
        <taxon>Neoteleostei</taxon>
        <taxon>Acanthomorphata</taxon>
        <taxon>Carangaria</taxon>
        <taxon>Pleuronectiformes</taxon>
        <taxon>Pleuronectoidei</taxon>
        <taxon>Pleuronectidae</taxon>
        <taxon>Pleuronectes</taxon>
    </lineage>
</organism>
<feature type="compositionally biased region" description="Polar residues" evidence="6">
    <location>
        <begin position="423"/>
        <end position="435"/>
    </location>
</feature>
<dbReference type="GO" id="GO:0007224">
    <property type="term" value="P:smoothened signaling pathway"/>
    <property type="evidence" value="ECO:0007669"/>
    <property type="project" value="TreeGrafter"/>
</dbReference>
<feature type="compositionally biased region" description="Basic and acidic residues" evidence="6">
    <location>
        <begin position="438"/>
        <end position="449"/>
    </location>
</feature>
<keyword evidence="9" id="KW-1185">Reference proteome</keyword>
<dbReference type="InterPro" id="IPR000719">
    <property type="entry name" value="Prot_kinase_dom"/>
</dbReference>
<sequence length="692" mass="78213">MLKVISDLDADLNNMVKFHEVFQHLDQTCLVFERLDISLYDLLRQREWEHLPLHEIRPVAKQLFVALDALKGLRVLHTDIKPDNVMFVNMKDKPLSVKLIDFGLAMMASKVRRGMKIQPCGYRAPEISLGLPFCEAVDVWGVGCVLAFLYLGRNPFTFKCEYQMMKDMVTVLGLPQHHLLDAGWYSERFFIEEEGENSPSWRLMTADEYNAVNCLQTEDKESFIRQLSSLNGLIHIHPKLGVAEMEDRMAFVSLLEGLLHLNGDERIPPRQALKLPFISMSHLREDFHSRDYRTTCQEAMRVWPTEDSSHCSTSDSGYSGFMNQDSSDSVEALDSPSATSELSWCSDQTIVSHTTCSPTFNETSEELYKGSDLQINSSATWVWSPIRFYDTIEELSKGSTPALPRVWSPIRDEDTSEEVSKGSDLQINPRDTSVWSPIRDEDTSEEVSKGSDLQINPRDTSVWSAIRDEDTSEELSKGSDLQIHSSATSVWLAIRDDVTNEELSKGSDLQINPRDTSAWSAIRDDVTSEEVSKGSDLQINPRDNSVWSAIRDDDTSEELSKGSDLQIHSSATSVWLAIRDDVTNEELSKGSDLQINPRDTSVWSAIRDDDTSEEVSKGSDLQINPRDTAVWLTIGDDDTREEVVWSSDEASDVTAAAKASSGGKRKLLKRIRKRIRKFFSCFTCCFRPKVDD</sequence>
<proteinExistence type="predicted"/>
<dbReference type="GO" id="GO:0005737">
    <property type="term" value="C:cytoplasm"/>
    <property type="evidence" value="ECO:0007669"/>
    <property type="project" value="TreeGrafter"/>
</dbReference>